<evidence type="ECO:0000313" key="4">
    <source>
        <dbReference type="EMBL" id="KDR17868.1"/>
    </source>
</evidence>
<evidence type="ECO:0000313" key="5">
    <source>
        <dbReference type="Proteomes" id="UP000027135"/>
    </source>
</evidence>
<feature type="region of interest" description="Disordered" evidence="2">
    <location>
        <begin position="709"/>
        <end position="739"/>
    </location>
</feature>
<evidence type="ECO:0000259" key="3">
    <source>
        <dbReference type="PROSITE" id="PS51915"/>
    </source>
</evidence>
<feature type="domain" description="ZAD" evidence="3">
    <location>
        <begin position="9"/>
        <end position="86"/>
    </location>
</feature>
<reference evidence="4 5" key="1">
    <citation type="journal article" date="2014" name="Nat. Commun.">
        <title>Molecular traces of alternative social organization in a termite genome.</title>
        <authorList>
            <person name="Terrapon N."/>
            <person name="Li C."/>
            <person name="Robertson H.M."/>
            <person name="Ji L."/>
            <person name="Meng X."/>
            <person name="Booth W."/>
            <person name="Chen Z."/>
            <person name="Childers C.P."/>
            <person name="Glastad K.M."/>
            <person name="Gokhale K."/>
            <person name="Gowin J."/>
            <person name="Gronenberg W."/>
            <person name="Hermansen R.A."/>
            <person name="Hu H."/>
            <person name="Hunt B.G."/>
            <person name="Huylmans A.K."/>
            <person name="Khalil S.M."/>
            <person name="Mitchell R.D."/>
            <person name="Munoz-Torres M.C."/>
            <person name="Mustard J.A."/>
            <person name="Pan H."/>
            <person name="Reese J.T."/>
            <person name="Scharf M.E."/>
            <person name="Sun F."/>
            <person name="Vogel H."/>
            <person name="Xiao J."/>
            <person name="Yang W."/>
            <person name="Yang Z."/>
            <person name="Yang Z."/>
            <person name="Zhou J."/>
            <person name="Zhu J."/>
            <person name="Brent C.S."/>
            <person name="Elsik C.G."/>
            <person name="Goodisman M.A."/>
            <person name="Liberles D.A."/>
            <person name="Roe R.M."/>
            <person name="Vargo E.L."/>
            <person name="Vilcinskas A."/>
            <person name="Wang J."/>
            <person name="Bornberg-Bauer E."/>
            <person name="Korb J."/>
            <person name="Zhang G."/>
            <person name="Liebig J."/>
        </authorList>
    </citation>
    <scope>NUCLEOTIDE SEQUENCE [LARGE SCALE GENOMIC DNA]</scope>
    <source>
        <tissue evidence="4">Whole organism</tissue>
    </source>
</reference>
<keyword evidence="1" id="KW-0862">Zinc</keyword>
<dbReference type="PROSITE" id="PS51915">
    <property type="entry name" value="ZAD"/>
    <property type="match status" value="1"/>
</dbReference>
<dbReference type="InParanoid" id="A0A067R468"/>
<accession>A0A067R468</accession>
<feature type="compositionally biased region" description="Polar residues" evidence="2">
    <location>
        <begin position="108"/>
        <end position="128"/>
    </location>
</feature>
<dbReference type="EMBL" id="KK852715">
    <property type="protein sequence ID" value="KDR17868.1"/>
    <property type="molecule type" value="Genomic_DNA"/>
</dbReference>
<dbReference type="SMART" id="SM00868">
    <property type="entry name" value="zf-AD"/>
    <property type="match status" value="1"/>
</dbReference>
<keyword evidence="1" id="KW-0863">Zinc-finger</keyword>
<feature type="compositionally biased region" description="Basic residues" evidence="2">
    <location>
        <begin position="723"/>
        <end position="739"/>
    </location>
</feature>
<dbReference type="GO" id="GO:0005634">
    <property type="term" value="C:nucleus"/>
    <property type="evidence" value="ECO:0007669"/>
    <property type="project" value="InterPro"/>
</dbReference>
<name>A0A067R468_ZOONE</name>
<evidence type="ECO:0000256" key="2">
    <source>
        <dbReference type="SAM" id="MobiDB-lite"/>
    </source>
</evidence>
<keyword evidence="1" id="KW-0479">Metal-binding</keyword>
<dbReference type="Proteomes" id="UP000027135">
    <property type="component" value="Unassembled WGS sequence"/>
</dbReference>
<keyword evidence="5" id="KW-1185">Reference proteome</keyword>
<dbReference type="InterPro" id="IPR012934">
    <property type="entry name" value="Znf_AD"/>
</dbReference>
<feature type="binding site" evidence="1">
    <location>
        <position position="14"/>
    </location>
    <ligand>
        <name>Zn(2+)</name>
        <dbReference type="ChEBI" id="CHEBI:29105"/>
    </ligand>
</feature>
<feature type="binding site" evidence="1">
    <location>
        <position position="62"/>
    </location>
    <ligand>
        <name>Zn(2+)</name>
        <dbReference type="ChEBI" id="CHEBI:29105"/>
    </ligand>
</feature>
<dbReference type="SUPFAM" id="SSF57716">
    <property type="entry name" value="Glucocorticoid receptor-like (DNA-binding domain)"/>
    <property type="match status" value="1"/>
</dbReference>
<proteinExistence type="predicted"/>
<feature type="region of interest" description="Disordered" evidence="2">
    <location>
        <begin position="485"/>
        <end position="505"/>
    </location>
</feature>
<dbReference type="OrthoDB" id="8195636at2759"/>
<evidence type="ECO:0000256" key="1">
    <source>
        <dbReference type="PROSITE-ProRule" id="PRU01263"/>
    </source>
</evidence>
<dbReference type="Gene3D" id="3.40.1800.20">
    <property type="match status" value="1"/>
</dbReference>
<feature type="compositionally biased region" description="Polar residues" evidence="2">
    <location>
        <begin position="137"/>
        <end position="159"/>
    </location>
</feature>
<dbReference type="GO" id="GO:0008270">
    <property type="term" value="F:zinc ion binding"/>
    <property type="evidence" value="ECO:0007669"/>
    <property type="project" value="UniProtKB-UniRule"/>
</dbReference>
<feature type="region of interest" description="Disordered" evidence="2">
    <location>
        <begin position="103"/>
        <end position="166"/>
    </location>
</feature>
<dbReference type="AlphaFoldDB" id="A0A067R468"/>
<feature type="compositionally biased region" description="Polar residues" evidence="2">
    <location>
        <begin position="802"/>
        <end position="814"/>
    </location>
</feature>
<sequence length="934" mass="103081">MEFQTYFSKTCRLCCITNWNGECMNSLFEGIDGRTMAAKITSFTGIKIELEDGLPPVVCKTCTDLVNRVDHFIKVWRFSDNILRDLFQKYRISLIHTPLQDKTHARENQSNLSESSDCSVSSKGSNLLHQKPEDRSSSGNTPATIDCSDSSTGTHTSKNVQEKYQTDSVQEPLYSATVLPILGHASKNISKIHSPVPLVKSSLKYSETEDDKSDSTISNTLDGIRDCAVVTYDKYSNNVNTVSKPFNNTENGKQIYNSKGEKKNLNCGQAIIHDIGNKSVCISENNTTLNKHKLLFQMLAKNHTDSYKTSNDKDIVCGTTLVENTKFPIIKVNSSTINSFPKSIPNTGSSHKSAFPLSSSNIQPSEEFTDGVIPDVQKSNQPSYIAPDSVENMDKCASKVMTASLPEIGINTSNIGAMFNISQHKSGLPPVPLAVLTELVKDVQSYMPKSVGPVASVNKSSEFIMLGLDNSCDGKEHTAIEMRGPPEQQIPHRTPTVHKHGTPSSIVESTYTSGENYSLSTLPASNPPSKIMTTVSVLQDKPSPTITDNISMNEMLLSPSKVTDVIRTVGSKFGIFLENDDTVGNVSQVPEYPASRIVLTYETPDCSIPQFGGNCTIPYQTSGPSSLQAQSNVTCSTGQGVQVAMLDTNQIPLNTDINNQPLTSLPPPQANFTQVMASTNCTHRAPNFAPNDYQRISSRHITLVSKPIEQRKRVSEECSSGTKQRKNGPRNKFPTSKRRRKEAKLGYLLEENLRSLLASIKAALPSTGMIPTQENLQSTLKNPNDKKQLGVAKTVISQELETNNRSIGKQQHCNKSAGVEKDEAQQQVSTEGRDTEILNKLHSFRIKITKTDGKYRSSSVQNTHSHHDPHFLSTPDNSLLQNYAFEKRPFIRISQLKPYQLSPFVVVKTLKNFFVPDVTYRLTDAHVTNLLDEK</sequence>
<feature type="binding site" evidence="1">
    <location>
        <position position="59"/>
    </location>
    <ligand>
        <name>Zn(2+)</name>
        <dbReference type="ChEBI" id="CHEBI:29105"/>
    </ligand>
</feature>
<feature type="binding site" evidence="1">
    <location>
        <position position="11"/>
    </location>
    <ligand>
        <name>Zn(2+)</name>
        <dbReference type="ChEBI" id="CHEBI:29105"/>
    </ligand>
</feature>
<dbReference type="Pfam" id="PF07776">
    <property type="entry name" value="zf-AD"/>
    <property type="match status" value="1"/>
</dbReference>
<organism evidence="4 5">
    <name type="scientific">Zootermopsis nevadensis</name>
    <name type="common">Dampwood termite</name>
    <dbReference type="NCBI Taxonomy" id="136037"/>
    <lineage>
        <taxon>Eukaryota</taxon>
        <taxon>Metazoa</taxon>
        <taxon>Ecdysozoa</taxon>
        <taxon>Arthropoda</taxon>
        <taxon>Hexapoda</taxon>
        <taxon>Insecta</taxon>
        <taxon>Pterygota</taxon>
        <taxon>Neoptera</taxon>
        <taxon>Polyneoptera</taxon>
        <taxon>Dictyoptera</taxon>
        <taxon>Blattodea</taxon>
        <taxon>Blattoidea</taxon>
        <taxon>Termitoidae</taxon>
        <taxon>Termopsidae</taxon>
        <taxon>Zootermopsis</taxon>
    </lineage>
</organism>
<protein>
    <recommendedName>
        <fullName evidence="3">ZAD domain-containing protein</fullName>
    </recommendedName>
</protein>
<gene>
    <name evidence="4" type="ORF">L798_08059</name>
</gene>
<feature type="region of interest" description="Disordered" evidence="2">
    <location>
        <begin position="802"/>
        <end position="833"/>
    </location>
</feature>